<accession>A0AAV7VZ96</accession>
<dbReference type="EMBL" id="JANPWB010000002">
    <property type="protein sequence ID" value="KAJ1205688.1"/>
    <property type="molecule type" value="Genomic_DNA"/>
</dbReference>
<feature type="region of interest" description="Disordered" evidence="1">
    <location>
        <begin position="75"/>
        <end position="167"/>
    </location>
</feature>
<reference evidence="2" key="1">
    <citation type="journal article" date="2022" name="bioRxiv">
        <title>Sequencing and chromosome-scale assembly of the giantPleurodeles waltlgenome.</title>
        <authorList>
            <person name="Brown T."/>
            <person name="Elewa A."/>
            <person name="Iarovenko S."/>
            <person name="Subramanian E."/>
            <person name="Araus A.J."/>
            <person name="Petzold A."/>
            <person name="Susuki M."/>
            <person name="Suzuki K.-i.T."/>
            <person name="Hayashi T."/>
            <person name="Toyoda A."/>
            <person name="Oliveira C."/>
            <person name="Osipova E."/>
            <person name="Leigh N.D."/>
            <person name="Simon A."/>
            <person name="Yun M.H."/>
        </authorList>
    </citation>
    <scope>NUCLEOTIDE SEQUENCE</scope>
    <source>
        <strain evidence="2">20211129_DDA</strain>
        <tissue evidence="2">Liver</tissue>
    </source>
</reference>
<evidence type="ECO:0000313" key="2">
    <source>
        <dbReference type="EMBL" id="KAJ1205688.1"/>
    </source>
</evidence>
<dbReference type="Proteomes" id="UP001066276">
    <property type="component" value="Chromosome 1_2"/>
</dbReference>
<keyword evidence="3" id="KW-1185">Reference proteome</keyword>
<feature type="compositionally biased region" description="Pro residues" evidence="1">
    <location>
        <begin position="157"/>
        <end position="167"/>
    </location>
</feature>
<feature type="compositionally biased region" description="Pro residues" evidence="1">
    <location>
        <begin position="102"/>
        <end position="112"/>
    </location>
</feature>
<organism evidence="2 3">
    <name type="scientific">Pleurodeles waltl</name>
    <name type="common">Iberian ribbed newt</name>
    <dbReference type="NCBI Taxonomy" id="8319"/>
    <lineage>
        <taxon>Eukaryota</taxon>
        <taxon>Metazoa</taxon>
        <taxon>Chordata</taxon>
        <taxon>Craniata</taxon>
        <taxon>Vertebrata</taxon>
        <taxon>Euteleostomi</taxon>
        <taxon>Amphibia</taxon>
        <taxon>Batrachia</taxon>
        <taxon>Caudata</taxon>
        <taxon>Salamandroidea</taxon>
        <taxon>Salamandridae</taxon>
        <taxon>Pleurodelinae</taxon>
        <taxon>Pleurodeles</taxon>
    </lineage>
</organism>
<evidence type="ECO:0000313" key="3">
    <source>
        <dbReference type="Proteomes" id="UP001066276"/>
    </source>
</evidence>
<gene>
    <name evidence="2" type="ORF">NDU88_001116</name>
</gene>
<dbReference type="AlphaFoldDB" id="A0AAV7VZ96"/>
<sequence>MALTDVSAGPADTSVRAMFLDLKSSLTNIDAKLEGPLLSSVPRLSLVTTELPSAPIHEQPLRYFFHLAGRSRALRLSSPAEQRPPHQPSFMRTSTPRSGEPGLPPSLTPPSKPSTREPRLHALRTPGEDNPPAAVPVRHGRLRTEMRTAVAAQAGPQQPPHQPGPGP</sequence>
<evidence type="ECO:0000256" key="1">
    <source>
        <dbReference type="SAM" id="MobiDB-lite"/>
    </source>
</evidence>
<proteinExistence type="predicted"/>
<comment type="caution">
    <text evidence="2">The sequence shown here is derived from an EMBL/GenBank/DDBJ whole genome shotgun (WGS) entry which is preliminary data.</text>
</comment>
<protein>
    <submittedName>
        <fullName evidence="2">Uncharacterized protein</fullName>
    </submittedName>
</protein>
<name>A0AAV7VZ96_PLEWA</name>